<feature type="compositionally biased region" description="Basic and acidic residues" evidence="1">
    <location>
        <begin position="27"/>
        <end position="37"/>
    </location>
</feature>
<evidence type="ECO:0000313" key="3">
    <source>
        <dbReference type="Proteomes" id="UP001229486"/>
    </source>
</evidence>
<name>A0AB73I4T2_9BURK</name>
<protein>
    <submittedName>
        <fullName evidence="2">Uncharacterized protein</fullName>
    </submittedName>
</protein>
<proteinExistence type="predicted"/>
<organism evidence="2 3">
    <name type="scientific">Paraburkholderia caledonica</name>
    <dbReference type="NCBI Taxonomy" id="134536"/>
    <lineage>
        <taxon>Bacteria</taxon>
        <taxon>Pseudomonadati</taxon>
        <taxon>Pseudomonadota</taxon>
        <taxon>Betaproteobacteria</taxon>
        <taxon>Burkholderiales</taxon>
        <taxon>Burkholderiaceae</taxon>
        <taxon>Paraburkholderia</taxon>
    </lineage>
</organism>
<dbReference type="Proteomes" id="UP001229486">
    <property type="component" value="Unassembled WGS sequence"/>
</dbReference>
<dbReference type="AlphaFoldDB" id="A0AB73I4T2"/>
<reference evidence="2" key="1">
    <citation type="submission" date="2023-07" db="EMBL/GenBank/DDBJ databases">
        <title>Sorghum-associated microbial communities from plants grown in Nebraska, USA.</title>
        <authorList>
            <person name="Schachtman D."/>
        </authorList>
    </citation>
    <scope>NUCLEOTIDE SEQUENCE</scope>
    <source>
        <strain evidence="2">DS1061</strain>
    </source>
</reference>
<accession>A0AB73I4T2</accession>
<dbReference type="EMBL" id="JAURTK010000001">
    <property type="protein sequence ID" value="MDP9644724.1"/>
    <property type="molecule type" value="Genomic_DNA"/>
</dbReference>
<gene>
    <name evidence="2" type="ORF">J2793_000146</name>
</gene>
<comment type="caution">
    <text evidence="2">The sequence shown here is derived from an EMBL/GenBank/DDBJ whole genome shotgun (WGS) entry which is preliminary data.</text>
</comment>
<feature type="region of interest" description="Disordered" evidence="1">
    <location>
        <begin position="1"/>
        <end position="38"/>
    </location>
</feature>
<evidence type="ECO:0000313" key="2">
    <source>
        <dbReference type="EMBL" id="MDP9644724.1"/>
    </source>
</evidence>
<evidence type="ECO:0000256" key="1">
    <source>
        <dbReference type="SAM" id="MobiDB-lite"/>
    </source>
</evidence>
<sequence>MTGRIAQKRAMERNGSRKYTQPVRSFANRDRHAKTSADRQLQPFTMLLFDLRAAGGPLPARISYRIPRGFLEREANVKQTHR</sequence>